<evidence type="ECO:0000256" key="1">
    <source>
        <dbReference type="PROSITE-ProRule" id="PRU00473"/>
    </source>
</evidence>
<sequence length="197" mass="21502">MKTKLRNTFLILVSALALSACQTSVSQNQATQNINAPVAKVILDSDGDGVPDELDQCPSTPYNVVIDERGCPIAGIGVGLKMEYRAFFAKGSSELSKEYQLELDKVAKKLQEYDTATMRIEGHASTDEVSAVDAVLQPNALSRNRALIVKNYLIMQHQIDPDRLSIASYGAEQPIAPSDTEEGKSMNRRVYGLAQEP</sequence>
<dbReference type="GO" id="GO:0005509">
    <property type="term" value="F:calcium ion binding"/>
    <property type="evidence" value="ECO:0007669"/>
    <property type="project" value="InterPro"/>
</dbReference>
<dbReference type="Proteomes" id="UP000051202">
    <property type="component" value="Unassembled WGS sequence"/>
</dbReference>
<organism evidence="5 6">
    <name type="scientific">Psychrobacter piscatorii</name>
    <dbReference type="NCBI Taxonomy" id="554343"/>
    <lineage>
        <taxon>Bacteria</taxon>
        <taxon>Pseudomonadati</taxon>
        <taxon>Pseudomonadota</taxon>
        <taxon>Gammaproteobacteria</taxon>
        <taxon>Moraxellales</taxon>
        <taxon>Moraxellaceae</taxon>
        <taxon>Psychrobacter</taxon>
    </lineage>
</organism>
<keyword evidence="5" id="KW-0969">Cilium</keyword>
<dbReference type="Pfam" id="PF00691">
    <property type="entry name" value="OmpA"/>
    <property type="match status" value="1"/>
</dbReference>
<evidence type="ECO:0000256" key="2">
    <source>
        <dbReference type="SAM" id="MobiDB-lite"/>
    </source>
</evidence>
<feature type="chain" id="PRO_5006669050" evidence="3">
    <location>
        <begin position="20"/>
        <end position="197"/>
    </location>
</feature>
<dbReference type="InterPro" id="IPR028974">
    <property type="entry name" value="TSP_type-3_rpt"/>
</dbReference>
<gene>
    <name evidence="5" type="ORF">AS194_06675</name>
</gene>
<dbReference type="SUPFAM" id="SSF103088">
    <property type="entry name" value="OmpA-like"/>
    <property type="match status" value="1"/>
</dbReference>
<feature type="region of interest" description="Disordered" evidence="2">
    <location>
        <begin position="175"/>
        <end position="197"/>
    </location>
</feature>
<name>A0A0T6DSH6_9GAMM</name>
<evidence type="ECO:0000256" key="3">
    <source>
        <dbReference type="SAM" id="SignalP"/>
    </source>
</evidence>
<proteinExistence type="predicted"/>
<evidence type="ECO:0000259" key="4">
    <source>
        <dbReference type="PROSITE" id="PS51123"/>
    </source>
</evidence>
<dbReference type="PROSITE" id="PS51123">
    <property type="entry name" value="OMPA_2"/>
    <property type="match status" value="1"/>
</dbReference>
<keyword evidence="3" id="KW-0732">Signal</keyword>
<dbReference type="STRING" id="554343.AS194_06675"/>
<evidence type="ECO:0000313" key="6">
    <source>
        <dbReference type="Proteomes" id="UP000051202"/>
    </source>
</evidence>
<dbReference type="AlphaFoldDB" id="A0A0T6DSH6"/>
<dbReference type="Gene3D" id="3.30.1330.60">
    <property type="entry name" value="OmpA-like domain"/>
    <property type="match status" value="1"/>
</dbReference>
<feature type="signal peptide" evidence="3">
    <location>
        <begin position="1"/>
        <end position="19"/>
    </location>
</feature>
<protein>
    <submittedName>
        <fullName evidence="5">Flagellar motor protein MotB</fullName>
    </submittedName>
</protein>
<dbReference type="InterPro" id="IPR036737">
    <property type="entry name" value="OmpA-like_sf"/>
</dbReference>
<dbReference type="EMBL" id="LNDJ01000056">
    <property type="protein sequence ID" value="KRU22835.1"/>
    <property type="molecule type" value="Genomic_DNA"/>
</dbReference>
<feature type="domain" description="OmpA-like" evidence="4">
    <location>
        <begin position="75"/>
        <end position="197"/>
    </location>
</feature>
<dbReference type="PANTHER" id="PTHR30329">
    <property type="entry name" value="STATOR ELEMENT OF FLAGELLAR MOTOR COMPLEX"/>
    <property type="match status" value="1"/>
</dbReference>
<comment type="caution">
    <text evidence="5">The sequence shown here is derived from an EMBL/GenBank/DDBJ whole genome shotgun (WGS) entry which is preliminary data.</text>
</comment>
<reference evidence="5 6" key="1">
    <citation type="submission" date="2015-11" db="EMBL/GenBank/DDBJ databases">
        <title>Permanent draft genome of Psychrobacter piscatorii LQ58.</title>
        <authorList>
            <person name="Zhou M."/>
            <person name="Dong B."/>
            <person name="Liu Q."/>
        </authorList>
    </citation>
    <scope>NUCLEOTIDE SEQUENCE [LARGE SCALE GENOMIC DNA]</scope>
    <source>
        <strain evidence="5 6">LQ58</strain>
    </source>
</reference>
<dbReference type="GO" id="GO:0016020">
    <property type="term" value="C:membrane"/>
    <property type="evidence" value="ECO:0007669"/>
    <property type="project" value="UniProtKB-UniRule"/>
</dbReference>
<dbReference type="InterPro" id="IPR050330">
    <property type="entry name" value="Bact_OuterMem_StrucFunc"/>
</dbReference>
<dbReference type="PROSITE" id="PS51257">
    <property type="entry name" value="PROKAR_LIPOPROTEIN"/>
    <property type="match status" value="1"/>
</dbReference>
<keyword evidence="6" id="KW-1185">Reference proteome</keyword>
<dbReference type="PANTHER" id="PTHR30329:SF21">
    <property type="entry name" value="LIPOPROTEIN YIAD-RELATED"/>
    <property type="match status" value="1"/>
</dbReference>
<evidence type="ECO:0000313" key="5">
    <source>
        <dbReference type="EMBL" id="KRU22835.1"/>
    </source>
</evidence>
<keyword evidence="5" id="KW-0282">Flagellum</keyword>
<keyword evidence="1" id="KW-0472">Membrane</keyword>
<accession>A0A0T6DSH6</accession>
<dbReference type="InterPro" id="IPR006665">
    <property type="entry name" value="OmpA-like"/>
</dbReference>
<dbReference type="CDD" id="cd07185">
    <property type="entry name" value="OmpA_C-like"/>
    <property type="match status" value="1"/>
</dbReference>
<keyword evidence="5" id="KW-0966">Cell projection</keyword>
<dbReference type="SUPFAM" id="SSF103647">
    <property type="entry name" value="TSP type-3 repeat"/>
    <property type="match status" value="1"/>
</dbReference>
<dbReference type="RefSeq" id="WP_058024335.1">
    <property type="nucleotide sequence ID" value="NZ_LNDJ01000056.1"/>
</dbReference>